<feature type="transmembrane region" description="Helical" evidence="1">
    <location>
        <begin position="53"/>
        <end position="79"/>
    </location>
</feature>
<evidence type="ECO:0000313" key="3">
    <source>
        <dbReference type="Proteomes" id="UP000679691"/>
    </source>
</evidence>
<evidence type="ECO:0000256" key="1">
    <source>
        <dbReference type="SAM" id="Phobius"/>
    </source>
</evidence>
<dbReference type="InterPro" id="IPR025250">
    <property type="entry name" value="DUF4199"/>
</dbReference>
<reference evidence="2" key="1">
    <citation type="submission" date="2021-03" db="EMBL/GenBank/DDBJ databases">
        <authorList>
            <person name="Lu T."/>
            <person name="Wang Q."/>
            <person name="Han X."/>
        </authorList>
    </citation>
    <scope>NUCLEOTIDE SEQUENCE</scope>
    <source>
        <strain evidence="2">WQ 2009</strain>
    </source>
</reference>
<dbReference type="EMBL" id="JAGKSB010000008">
    <property type="protein sequence ID" value="MBP3943548.1"/>
    <property type="molecule type" value="Genomic_DNA"/>
</dbReference>
<dbReference type="Proteomes" id="UP000679691">
    <property type="component" value="Unassembled WGS sequence"/>
</dbReference>
<keyword evidence="3" id="KW-1185">Reference proteome</keyword>
<protein>
    <submittedName>
        <fullName evidence="2">DUF4199 domain-containing protein</fullName>
    </submittedName>
</protein>
<comment type="caution">
    <text evidence="2">The sequence shown here is derived from an EMBL/GenBank/DDBJ whole genome shotgun (WGS) entry which is preliminary data.</text>
</comment>
<feature type="transmembrane region" description="Helical" evidence="1">
    <location>
        <begin position="91"/>
        <end position="115"/>
    </location>
</feature>
<gene>
    <name evidence="2" type="ORF">J5U18_08240</name>
</gene>
<evidence type="ECO:0000313" key="2">
    <source>
        <dbReference type="EMBL" id="MBP3943548.1"/>
    </source>
</evidence>
<keyword evidence="1" id="KW-0812">Transmembrane</keyword>
<name>A0A8T4HDX0_9SPHI</name>
<feature type="transmembrane region" description="Helical" evidence="1">
    <location>
        <begin position="26"/>
        <end position="47"/>
    </location>
</feature>
<accession>A0A8T4HDX0</accession>
<keyword evidence="1" id="KW-0472">Membrane</keyword>
<dbReference type="Pfam" id="PF13858">
    <property type="entry name" value="DUF4199"/>
    <property type="match status" value="1"/>
</dbReference>
<feature type="transmembrane region" description="Helical" evidence="1">
    <location>
        <begin position="170"/>
        <end position="192"/>
    </location>
</feature>
<keyword evidence="1" id="KW-1133">Transmembrane helix</keyword>
<dbReference type="AlphaFoldDB" id="A0A8T4HDX0"/>
<dbReference type="RefSeq" id="WP_353547045.1">
    <property type="nucleotide sequence ID" value="NZ_JAGKSB010000008.1"/>
</dbReference>
<proteinExistence type="predicted"/>
<sequence length="206" mass="23125">MATSLQEELNRTDAGFNAIFNKKDGIIFGIILGVISFILGLIVLYLVKDFKSFWAVMSTSIIVNTGIYVVVAAILAFFLRKRVGDYWSFSVALKTIYVMLAISTLISTTGTQALVNFVYPTLQEEVLNNTINVTIEYMEKSNLPDDQIDGKIAELEVQRDSIGKLTFGQFFKGMAITLVVQFIFALMLSAIFKREKPMFRKASENE</sequence>
<organism evidence="2 3">
    <name type="scientific">Rhinopithecimicrobium faecis</name>
    <dbReference type="NCBI Taxonomy" id="2820698"/>
    <lineage>
        <taxon>Bacteria</taxon>
        <taxon>Pseudomonadati</taxon>
        <taxon>Bacteroidota</taxon>
        <taxon>Sphingobacteriia</taxon>
        <taxon>Sphingobacteriales</taxon>
        <taxon>Sphingobacteriaceae</taxon>
        <taxon>Rhinopithecimicrobium</taxon>
    </lineage>
</organism>